<keyword evidence="3" id="KW-0496">Mitochondrion</keyword>
<dbReference type="AlphaFoldDB" id="A0A0G4J131"/>
<geneLocation type="mitochondrion" evidence="3"/>
<evidence type="ECO:0000313" key="3">
    <source>
        <dbReference type="EMBL" id="SPR01302.1"/>
    </source>
</evidence>
<name>A0A0G4J131_PLABS</name>
<reference evidence="3 5" key="2">
    <citation type="submission" date="2018-03" db="EMBL/GenBank/DDBJ databases">
        <authorList>
            <person name="Fogelqvist J."/>
        </authorList>
    </citation>
    <scope>NUCLEOTIDE SEQUENCE [LARGE SCALE GENOMIC DNA]</scope>
</reference>
<protein>
    <recommendedName>
        <fullName evidence="1">NAD-dependent epimerase/dehydratase domain-containing protein</fullName>
    </recommendedName>
</protein>
<dbReference type="SUPFAM" id="SSF51735">
    <property type="entry name" value="NAD(P)-binding Rossmann-fold domains"/>
    <property type="match status" value="1"/>
</dbReference>
<reference evidence="2 4" key="1">
    <citation type="submission" date="2015-02" db="EMBL/GenBank/DDBJ databases">
        <authorList>
            <person name="Chooi Y.-H."/>
        </authorList>
    </citation>
    <scope>NUCLEOTIDE SEQUENCE [LARGE SCALE GENOMIC DNA]</scope>
    <source>
        <strain evidence="2">E3</strain>
    </source>
</reference>
<dbReference type="InterPro" id="IPR036291">
    <property type="entry name" value="NAD(P)-bd_dom_sf"/>
</dbReference>
<dbReference type="InterPro" id="IPR001509">
    <property type="entry name" value="Epimerase_deHydtase"/>
</dbReference>
<dbReference type="PANTHER" id="PTHR43245">
    <property type="entry name" value="BIFUNCTIONAL POLYMYXIN RESISTANCE PROTEIN ARNA"/>
    <property type="match status" value="1"/>
</dbReference>
<organism evidence="2 4">
    <name type="scientific">Plasmodiophora brassicae</name>
    <name type="common">Clubroot disease agent</name>
    <dbReference type="NCBI Taxonomy" id="37360"/>
    <lineage>
        <taxon>Eukaryota</taxon>
        <taxon>Sar</taxon>
        <taxon>Rhizaria</taxon>
        <taxon>Endomyxa</taxon>
        <taxon>Phytomyxea</taxon>
        <taxon>Plasmodiophorida</taxon>
        <taxon>Plasmodiophoridae</taxon>
        <taxon>Plasmodiophora</taxon>
    </lineage>
</organism>
<feature type="domain" description="NAD-dependent epimerase/dehydratase" evidence="1">
    <location>
        <begin position="4"/>
        <end position="245"/>
    </location>
</feature>
<dbReference type="EMBL" id="CDSF01000112">
    <property type="protein sequence ID" value="CEP01265.1"/>
    <property type="molecule type" value="Genomic_DNA"/>
</dbReference>
<accession>A0A0G4J131</accession>
<dbReference type="EMBL" id="OVEO01000017">
    <property type="protein sequence ID" value="SPR01302.1"/>
    <property type="molecule type" value="Genomic_DNA"/>
</dbReference>
<dbReference type="Pfam" id="PF01370">
    <property type="entry name" value="Epimerase"/>
    <property type="match status" value="1"/>
</dbReference>
<evidence type="ECO:0000313" key="2">
    <source>
        <dbReference type="EMBL" id="CEP01265.1"/>
    </source>
</evidence>
<dbReference type="Proteomes" id="UP000039324">
    <property type="component" value="Unassembled WGS sequence"/>
</dbReference>
<evidence type="ECO:0000259" key="1">
    <source>
        <dbReference type="Pfam" id="PF01370"/>
    </source>
</evidence>
<keyword evidence="4" id="KW-1185">Reference proteome</keyword>
<dbReference type="Gene3D" id="3.40.50.720">
    <property type="entry name" value="NAD(P)-binding Rossmann-like Domain"/>
    <property type="match status" value="1"/>
</dbReference>
<dbReference type="Proteomes" id="UP000290189">
    <property type="component" value="Unassembled WGS sequence"/>
</dbReference>
<evidence type="ECO:0000313" key="5">
    <source>
        <dbReference type="Proteomes" id="UP000290189"/>
    </source>
</evidence>
<dbReference type="OMA" id="PQTAWLN"/>
<sequence length="369" mass="40385">MANVLVLGGTGFIGRNLVEYLLADESRCATIRVCDKTPPALAFMTPKQIQMYKENPKVEFIQCDLTKDAHVSKAFACPEESRSSFQFVFNLCGETRFGLPSNDYHSRIVESADKCGRAAAACGAKWIELSTATLYKSSSAPCTESATVQPWTLQGQYRLEAEKVLSAIDGLPLVILRPAMVYGCGDLTSLTPRLSTAASYKFIKEKMKCLWDKSLAINCVHVEDVCAALWCAATQLQPGTIVNLADQSNLTQGVLNAMLEDTFDIETGFHGKILSNLAKLNFASVVESANQKHVPAWQKLCAAHGISTTPISPFLDATLLGNNNLLVDGSKITAMTGFEYKHPRITKQLLDEQLRYFVGLGIFPDVARK</sequence>
<dbReference type="PANTHER" id="PTHR43245:SF11">
    <property type="entry name" value="LD23561P"/>
    <property type="match status" value="1"/>
</dbReference>
<dbReference type="STRING" id="37360.A0A0G4J131"/>
<dbReference type="InterPro" id="IPR050177">
    <property type="entry name" value="Lipid_A_modif_metabolic_enz"/>
</dbReference>
<dbReference type="OrthoDB" id="16464at2759"/>
<evidence type="ECO:0000313" key="4">
    <source>
        <dbReference type="Proteomes" id="UP000039324"/>
    </source>
</evidence>
<proteinExistence type="predicted"/>
<gene>
    <name evidence="2" type="ORF">PBRA_001871</name>
    <name evidence="3" type="ORF">PLBR_LOCUS8517</name>
</gene>